<evidence type="ECO:0000256" key="5">
    <source>
        <dbReference type="SAM" id="Phobius"/>
    </source>
</evidence>
<gene>
    <name evidence="6" type="primary">dirc2</name>
    <name evidence="6" type="ORF">AWC38_SpisGene10828</name>
</gene>
<feature type="transmembrane region" description="Helical" evidence="5">
    <location>
        <begin position="43"/>
        <end position="60"/>
    </location>
</feature>
<dbReference type="GO" id="GO:0022857">
    <property type="term" value="F:transmembrane transporter activity"/>
    <property type="evidence" value="ECO:0007669"/>
    <property type="project" value="InterPro"/>
</dbReference>
<feature type="transmembrane region" description="Helical" evidence="5">
    <location>
        <begin position="173"/>
        <end position="192"/>
    </location>
</feature>
<organism evidence="6 7">
    <name type="scientific">Stylophora pistillata</name>
    <name type="common">Smooth cauliflower coral</name>
    <dbReference type="NCBI Taxonomy" id="50429"/>
    <lineage>
        <taxon>Eukaryota</taxon>
        <taxon>Metazoa</taxon>
        <taxon>Cnidaria</taxon>
        <taxon>Anthozoa</taxon>
        <taxon>Hexacorallia</taxon>
        <taxon>Scleractinia</taxon>
        <taxon>Astrocoeniina</taxon>
        <taxon>Pocilloporidae</taxon>
        <taxon>Stylophora</taxon>
    </lineage>
</organism>
<name>A0A2B4S7T3_STYPI</name>
<feature type="transmembrane region" description="Helical" evidence="5">
    <location>
        <begin position="349"/>
        <end position="370"/>
    </location>
</feature>
<dbReference type="AlphaFoldDB" id="A0A2B4S7T3"/>
<dbReference type="Gene3D" id="1.20.1250.20">
    <property type="entry name" value="MFS general substrate transporter like domains"/>
    <property type="match status" value="1"/>
</dbReference>
<dbReference type="PANTHER" id="PTHR10924:SF27">
    <property type="entry name" value="SOLUTE CARRIER FAMILY 49 MEMBER 4"/>
    <property type="match status" value="1"/>
</dbReference>
<comment type="subcellular location">
    <subcellularLocation>
        <location evidence="1">Membrane</location>
        <topology evidence="1">Multi-pass membrane protein</topology>
    </subcellularLocation>
</comment>
<protein>
    <submittedName>
        <fullName evidence="6">Disrupted in renal carcinoma protein 2-like</fullName>
    </submittedName>
</protein>
<evidence type="ECO:0000256" key="2">
    <source>
        <dbReference type="ARBA" id="ARBA00022692"/>
    </source>
</evidence>
<dbReference type="PANTHER" id="PTHR10924">
    <property type="entry name" value="MAJOR FACILITATOR SUPERFAMILY PROTEIN-RELATED"/>
    <property type="match status" value="1"/>
</dbReference>
<feature type="transmembrane region" description="Helical" evidence="5">
    <location>
        <begin position="278"/>
        <end position="297"/>
    </location>
</feature>
<comment type="caution">
    <text evidence="6">The sequence shown here is derived from an EMBL/GenBank/DDBJ whole genome shotgun (WGS) entry which is preliminary data.</text>
</comment>
<accession>A0A2B4S7T3</accession>
<keyword evidence="4 5" id="KW-0472">Membrane</keyword>
<evidence type="ECO:0000313" key="7">
    <source>
        <dbReference type="Proteomes" id="UP000225706"/>
    </source>
</evidence>
<dbReference type="GO" id="GO:0016020">
    <property type="term" value="C:membrane"/>
    <property type="evidence" value="ECO:0007669"/>
    <property type="project" value="UniProtKB-SubCell"/>
</dbReference>
<dbReference type="InterPro" id="IPR036259">
    <property type="entry name" value="MFS_trans_sf"/>
</dbReference>
<feature type="transmembrane region" description="Helical" evidence="5">
    <location>
        <begin position="439"/>
        <end position="458"/>
    </location>
</feature>
<keyword evidence="7" id="KW-1185">Reference proteome</keyword>
<feature type="transmembrane region" description="Helical" evidence="5">
    <location>
        <begin position="376"/>
        <end position="399"/>
    </location>
</feature>
<dbReference type="InterPro" id="IPR049680">
    <property type="entry name" value="FLVCR1-2_SLC49-like"/>
</dbReference>
<dbReference type="Pfam" id="PF07690">
    <property type="entry name" value="MFS_1"/>
    <property type="match status" value="1"/>
</dbReference>
<dbReference type="SUPFAM" id="SSF103473">
    <property type="entry name" value="MFS general substrate transporter"/>
    <property type="match status" value="1"/>
</dbReference>
<sequence>MAESEAIHLLDDDVANPDQQTAVKNSEISSSTERKCKVYKRRWYVLFVFTMTSMVSNMMWNTWGPIQRPCRLVFGWKKWTVLLLSALGAIGPIIGAFPSTWLMDTKGLRLSVQVTSVMLLVGKAIQVIPIYNLTIRTIVIYIGHLITMLPSFIPNGAPPLVSATWFPPNERTTATAIGALAANIGTALAFFIGPTMIPKTTDTSEGNKHNLTDSNVEFIEARLMDYFYVQIGIAAFLFWCVTIYFPSKPPLPPSITQSTRKQTEVGYVEGIRMLVTNWSYWLLIFVFATSFGIYFGWSSVLDLAVQPFKIDEKTSGLLGTSGNSAGIVSGIIIARSADIVKRWTKEILVGLYIGTIIMQLIFTLTCSKILPFSQELLFASIICSGLLFNATIPLLFELIMECVYPVGEGTAAGVGLILGNAVIFVFDAAFMFPMSNVEWMNWVSVGGIAICVPLLLAYKSQYRRLDLDTS</sequence>
<evidence type="ECO:0000256" key="4">
    <source>
        <dbReference type="ARBA" id="ARBA00023136"/>
    </source>
</evidence>
<evidence type="ECO:0000313" key="6">
    <source>
        <dbReference type="EMBL" id="PFX24582.1"/>
    </source>
</evidence>
<feature type="transmembrane region" description="Helical" evidence="5">
    <location>
        <begin position="226"/>
        <end position="245"/>
    </location>
</feature>
<dbReference type="OrthoDB" id="422206at2759"/>
<dbReference type="EMBL" id="LSMT01000173">
    <property type="protein sequence ID" value="PFX24582.1"/>
    <property type="molecule type" value="Genomic_DNA"/>
</dbReference>
<feature type="transmembrane region" description="Helical" evidence="5">
    <location>
        <begin position="80"/>
        <end position="102"/>
    </location>
</feature>
<keyword evidence="2 5" id="KW-0812">Transmembrane</keyword>
<feature type="transmembrane region" description="Helical" evidence="5">
    <location>
        <begin position="411"/>
        <end position="433"/>
    </location>
</feature>
<dbReference type="InterPro" id="IPR011701">
    <property type="entry name" value="MFS"/>
</dbReference>
<proteinExistence type="predicted"/>
<dbReference type="Proteomes" id="UP000225706">
    <property type="component" value="Unassembled WGS sequence"/>
</dbReference>
<keyword evidence="3 5" id="KW-1133">Transmembrane helix</keyword>
<evidence type="ECO:0000256" key="1">
    <source>
        <dbReference type="ARBA" id="ARBA00004141"/>
    </source>
</evidence>
<evidence type="ECO:0000256" key="3">
    <source>
        <dbReference type="ARBA" id="ARBA00022989"/>
    </source>
</evidence>
<reference evidence="7" key="1">
    <citation type="journal article" date="2017" name="bioRxiv">
        <title>Comparative analysis of the genomes of Stylophora pistillata and Acropora digitifera provides evidence for extensive differences between species of corals.</title>
        <authorList>
            <person name="Voolstra C.R."/>
            <person name="Li Y."/>
            <person name="Liew Y.J."/>
            <person name="Baumgarten S."/>
            <person name="Zoccola D."/>
            <person name="Flot J.-F."/>
            <person name="Tambutte S."/>
            <person name="Allemand D."/>
            <person name="Aranda M."/>
        </authorList>
    </citation>
    <scope>NUCLEOTIDE SEQUENCE [LARGE SCALE GENOMIC DNA]</scope>
</reference>